<name>A0ABP6L369_9ACTN</name>
<evidence type="ECO:0000259" key="4">
    <source>
        <dbReference type="PROSITE" id="PS50043"/>
    </source>
</evidence>
<evidence type="ECO:0000313" key="5">
    <source>
        <dbReference type="EMBL" id="GAA3031455.1"/>
    </source>
</evidence>
<dbReference type="SUPFAM" id="SSF46894">
    <property type="entry name" value="C-terminal effector domain of the bipartite response regulators"/>
    <property type="match status" value="1"/>
</dbReference>
<dbReference type="PANTHER" id="PTHR44688:SF16">
    <property type="entry name" value="DNA-BINDING TRANSCRIPTIONAL ACTIVATOR DEVR_DOSR"/>
    <property type="match status" value="1"/>
</dbReference>
<dbReference type="PRINTS" id="PR00038">
    <property type="entry name" value="HTHLUXR"/>
</dbReference>
<organism evidence="5 6">
    <name type="scientific">Streptomyces glomeratus</name>
    <dbReference type="NCBI Taxonomy" id="284452"/>
    <lineage>
        <taxon>Bacteria</taxon>
        <taxon>Bacillati</taxon>
        <taxon>Actinomycetota</taxon>
        <taxon>Actinomycetes</taxon>
        <taxon>Kitasatosporales</taxon>
        <taxon>Streptomycetaceae</taxon>
        <taxon>Streptomyces</taxon>
    </lineage>
</organism>
<proteinExistence type="predicted"/>
<protein>
    <recommendedName>
        <fullName evidence="4">HTH luxR-type domain-containing protein</fullName>
    </recommendedName>
</protein>
<dbReference type="PROSITE" id="PS50043">
    <property type="entry name" value="HTH_LUXR_2"/>
    <property type="match status" value="1"/>
</dbReference>
<dbReference type="Proteomes" id="UP001501532">
    <property type="component" value="Unassembled WGS sequence"/>
</dbReference>
<dbReference type="InterPro" id="IPR000792">
    <property type="entry name" value="Tscrpt_reg_LuxR_C"/>
</dbReference>
<keyword evidence="2" id="KW-0238">DNA-binding</keyword>
<gene>
    <name evidence="5" type="ORF">GCM10010448_11790</name>
</gene>
<dbReference type="InterPro" id="IPR036388">
    <property type="entry name" value="WH-like_DNA-bd_sf"/>
</dbReference>
<evidence type="ECO:0000256" key="1">
    <source>
        <dbReference type="ARBA" id="ARBA00023015"/>
    </source>
</evidence>
<keyword evidence="1" id="KW-0805">Transcription regulation</keyword>
<accession>A0ABP6L369</accession>
<keyword evidence="6" id="KW-1185">Reference proteome</keyword>
<dbReference type="EMBL" id="BAAAUF010000010">
    <property type="protein sequence ID" value="GAA3031455.1"/>
    <property type="molecule type" value="Genomic_DNA"/>
</dbReference>
<evidence type="ECO:0000256" key="3">
    <source>
        <dbReference type="ARBA" id="ARBA00023163"/>
    </source>
</evidence>
<evidence type="ECO:0000256" key="2">
    <source>
        <dbReference type="ARBA" id="ARBA00023125"/>
    </source>
</evidence>
<reference evidence="6" key="1">
    <citation type="journal article" date="2019" name="Int. J. Syst. Evol. Microbiol.">
        <title>The Global Catalogue of Microorganisms (GCM) 10K type strain sequencing project: providing services to taxonomists for standard genome sequencing and annotation.</title>
        <authorList>
            <consortium name="The Broad Institute Genomics Platform"/>
            <consortium name="The Broad Institute Genome Sequencing Center for Infectious Disease"/>
            <person name="Wu L."/>
            <person name="Ma J."/>
        </authorList>
    </citation>
    <scope>NUCLEOTIDE SEQUENCE [LARGE SCALE GENOMIC DNA]</scope>
    <source>
        <strain evidence="6">JCM 9091</strain>
    </source>
</reference>
<dbReference type="SMART" id="SM00421">
    <property type="entry name" value="HTH_LUXR"/>
    <property type="match status" value="1"/>
</dbReference>
<sequence>MSKRSDAGDTTCPYRRTGYSPEPRVWRLESLTAREKEVFLLLGTGQGNRELARELGIAERTVKAHIANIVAKLGERTRTQAAIVSALAHGSLCTDPMCSRRLGQIPRQRRAPSVA</sequence>
<keyword evidence="3" id="KW-0804">Transcription</keyword>
<comment type="caution">
    <text evidence="5">The sequence shown here is derived from an EMBL/GenBank/DDBJ whole genome shotgun (WGS) entry which is preliminary data.</text>
</comment>
<dbReference type="Pfam" id="PF00196">
    <property type="entry name" value="GerE"/>
    <property type="match status" value="1"/>
</dbReference>
<feature type="domain" description="HTH luxR-type" evidence="4">
    <location>
        <begin position="24"/>
        <end position="90"/>
    </location>
</feature>
<dbReference type="Gene3D" id="1.10.10.10">
    <property type="entry name" value="Winged helix-like DNA-binding domain superfamily/Winged helix DNA-binding domain"/>
    <property type="match status" value="1"/>
</dbReference>
<dbReference type="RefSeq" id="WP_308283565.1">
    <property type="nucleotide sequence ID" value="NZ_BAAAUF010000010.1"/>
</dbReference>
<evidence type="ECO:0000313" key="6">
    <source>
        <dbReference type="Proteomes" id="UP001501532"/>
    </source>
</evidence>
<dbReference type="PANTHER" id="PTHR44688">
    <property type="entry name" value="DNA-BINDING TRANSCRIPTIONAL ACTIVATOR DEVR_DOSR"/>
    <property type="match status" value="1"/>
</dbReference>
<dbReference type="InterPro" id="IPR016032">
    <property type="entry name" value="Sig_transdc_resp-reg_C-effctor"/>
</dbReference>
<dbReference type="CDD" id="cd06170">
    <property type="entry name" value="LuxR_C_like"/>
    <property type="match status" value="1"/>
</dbReference>